<name>A0A0D8Q1C5_9GAMM</name>
<sequence length="76" mass="8365">MIDYKIIFPNGRQDIIALPISPVLQMKVAYLDDVFVVRDIIATVGESTTTVTLVLDDGQHHTQKPQAAGVVFNRLG</sequence>
<dbReference type="EMBL" id="PYLW01000003">
    <property type="protein sequence ID" value="PSV98789.1"/>
    <property type="molecule type" value="Genomic_DNA"/>
</dbReference>
<dbReference type="EMBL" id="PYOP01000004">
    <property type="protein sequence ID" value="PSW99075.1"/>
    <property type="molecule type" value="Genomic_DNA"/>
</dbReference>
<gene>
    <name evidence="1" type="ORF">C9I88_05020</name>
    <name evidence="2" type="ORF">C9J52_03505</name>
</gene>
<protein>
    <submittedName>
        <fullName evidence="1">Uncharacterized protein</fullName>
    </submittedName>
</protein>
<evidence type="ECO:0000313" key="1">
    <source>
        <dbReference type="EMBL" id="PSV98789.1"/>
    </source>
</evidence>
<evidence type="ECO:0000313" key="2">
    <source>
        <dbReference type="EMBL" id="PSW99075.1"/>
    </source>
</evidence>
<dbReference type="RefSeq" id="WP_045036666.1">
    <property type="nucleotide sequence ID" value="NZ_JZSR01000011.1"/>
</dbReference>
<accession>A0A0D8Q1C5</accession>
<organism evidence="1 4">
    <name type="scientific">Photobacterium iliopiscarium</name>
    <dbReference type="NCBI Taxonomy" id="56192"/>
    <lineage>
        <taxon>Bacteria</taxon>
        <taxon>Pseudomonadati</taxon>
        <taxon>Pseudomonadota</taxon>
        <taxon>Gammaproteobacteria</taxon>
        <taxon>Vibrionales</taxon>
        <taxon>Vibrionaceae</taxon>
        <taxon>Photobacterium</taxon>
    </lineage>
</organism>
<dbReference type="Proteomes" id="UP000241190">
    <property type="component" value="Unassembled WGS sequence"/>
</dbReference>
<dbReference type="GeneID" id="93547925"/>
<reference evidence="1 4" key="1">
    <citation type="submission" date="2018-01" db="EMBL/GenBank/DDBJ databases">
        <title>Whole genome sequencing of Histamine producing bacteria.</title>
        <authorList>
            <person name="Butler K."/>
        </authorList>
    </citation>
    <scope>NUCLEOTIDE SEQUENCE [LARGE SCALE GENOMIC DNA]</scope>
    <source>
        <strain evidence="2 3">ATCC 51761</strain>
        <strain evidence="1 4">NCIMB 13481</strain>
    </source>
</reference>
<dbReference type="AlphaFoldDB" id="A0A0D8Q1C5"/>
<evidence type="ECO:0000313" key="3">
    <source>
        <dbReference type="Proteomes" id="UP000241190"/>
    </source>
</evidence>
<dbReference type="OrthoDB" id="5821153at2"/>
<dbReference type="Proteomes" id="UP000241954">
    <property type="component" value="Unassembled WGS sequence"/>
</dbReference>
<proteinExistence type="predicted"/>
<keyword evidence="3" id="KW-1185">Reference proteome</keyword>
<evidence type="ECO:0000313" key="4">
    <source>
        <dbReference type="Proteomes" id="UP000241954"/>
    </source>
</evidence>
<comment type="caution">
    <text evidence="1">The sequence shown here is derived from an EMBL/GenBank/DDBJ whole genome shotgun (WGS) entry which is preliminary data.</text>
</comment>